<evidence type="ECO:0000313" key="3">
    <source>
        <dbReference type="Proteomes" id="UP000325313"/>
    </source>
</evidence>
<organism evidence="2 3">
    <name type="scientific">Puccinia graminis f. sp. tritici</name>
    <dbReference type="NCBI Taxonomy" id="56615"/>
    <lineage>
        <taxon>Eukaryota</taxon>
        <taxon>Fungi</taxon>
        <taxon>Dikarya</taxon>
        <taxon>Basidiomycota</taxon>
        <taxon>Pucciniomycotina</taxon>
        <taxon>Pucciniomycetes</taxon>
        <taxon>Pucciniales</taxon>
        <taxon>Pucciniaceae</taxon>
        <taxon>Puccinia</taxon>
    </lineage>
</organism>
<reference evidence="2 3" key="1">
    <citation type="submission" date="2019-05" db="EMBL/GenBank/DDBJ databases">
        <title>Emergence of the Ug99 lineage of the wheat stem rust pathogen through somatic hybridization.</title>
        <authorList>
            <person name="Li F."/>
            <person name="Upadhyaya N.M."/>
            <person name="Sperschneider J."/>
            <person name="Matny O."/>
            <person name="Nguyen-Phuc H."/>
            <person name="Mago R."/>
            <person name="Raley C."/>
            <person name="Miller M.E."/>
            <person name="Silverstein K.A.T."/>
            <person name="Henningsen E."/>
            <person name="Hirsch C.D."/>
            <person name="Visser B."/>
            <person name="Pretorius Z.A."/>
            <person name="Steffenson B.J."/>
            <person name="Schwessinger B."/>
            <person name="Dodds P.N."/>
            <person name="Figueroa M."/>
        </authorList>
    </citation>
    <scope>NUCLEOTIDE SEQUENCE [LARGE SCALE GENOMIC DNA]</scope>
    <source>
        <strain evidence="2 3">Ug99</strain>
    </source>
</reference>
<feature type="region of interest" description="Disordered" evidence="1">
    <location>
        <begin position="1"/>
        <end position="22"/>
    </location>
</feature>
<evidence type="ECO:0000313" key="2">
    <source>
        <dbReference type="EMBL" id="KAA1139045.1"/>
    </source>
</evidence>
<comment type="caution">
    <text evidence="2">The sequence shown here is derived from an EMBL/GenBank/DDBJ whole genome shotgun (WGS) entry which is preliminary data.</text>
</comment>
<sequence length="366" mass="42223">MPKAKSYRHNGDHASSTRTRNKHLKLPAYNSPLCQALYDFIRLLLGIRNNSDPCPSPPSVAQLAQLNREWYLTTSDEITKTTISKIANELTPIDSPTPLHGKKKVLHESHRIIFIRHLQIIKFPHECFNWNEPCSSAWNEEFTELIRKHWNHARASGAFLAYSMDPCAACDSSIITALIHRWFNGRRDEIHREERNPGYFEKKKKLIQRSHWRKTLSEHRSDTLKLLNVPSKFHGIFEDPLCNSDTEMDDTDSTLVKVKLAWRSPVAQALATRVNQLTIQRKEEGNKKVFGPAQLLETRRQISKKTQQAITQPKVPRCQPSDFYDEHYLLGLGKSAQEELCVEPPVGLSDLWFHLNRSLVSDYLTI</sequence>
<dbReference type="AlphaFoldDB" id="A0A5B0SMZ9"/>
<evidence type="ECO:0000256" key="1">
    <source>
        <dbReference type="SAM" id="MobiDB-lite"/>
    </source>
</evidence>
<dbReference type="EMBL" id="VDEP01000001">
    <property type="protein sequence ID" value="KAA1139045.1"/>
    <property type="molecule type" value="Genomic_DNA"/>
</dbReference>
<gene>
    <name evidence="2" type="ORF">PGTUg99_034594</name>
</gene>
<name>A0A5B0SMZ9_PUCGR</name>
<proteinExistence type="predicted"/>
<accession>A0A5B0SMZ9</accession>
<protein>
    <submittedName>
        <fullName evidence="2">Uncharacterized protein</fullName>
    </submittedName>
</protein>
<dbReference type="Proteomes" id="UP000325313">
    <property type="component" value="Unassembled WGS sequence"/>
</dbReference>